<comment type="caution">
    <text evidence="7">The sequence shown here is derived from an EMBL/GenBank/DDBJ whole genome shotgun (WGS) entry which is preliminary data.</text>
</comment>
<feature type="domain" description="HTH luxR-type" evidence="5">
    <location>
        <begin position="135"/>
        <end position="200"/>
    </location>
</feature>
<dbReference type="SUPFAM" id="SSF52172">
    <property type="entry name" value="CheY-like"/>
    <property type="match status" value="1"/>
</dbReference>
<dbReference type="InterPro" id="IPR036388">
    <property type="entry name" value="WH-like_DNA-bd_sf"/>
</dbReference>
<evidence type="ECO:0000259" key="6">
    <source>
        <dbReference type="PROSITE" id="PS50110"/>
    </source>
</evidence>
<keyword evidence="8" id="KW-1185">Reference proteome</keyword>
<dbReference type="SMART" id="SM00448">
    <property type="entry name" value="REC"/>
    <property type="match status" value="1"/>
</dbReference>
<dbReference type="CDD" id="cd06170">
    <property type="entry name" value="LuxR_C_like"/>
    <property type="match status" value="1"/>
</dbReference>
<dbReference type="PRINTS" id="PR00038">
    <property type="entry name" value="HTHLUXR"/>
</dbReference>
<dbReference type="InterPro" id="IPR000792">
    <property type="entry name" value="Tscrpt_reg_LuxR_C"/>
</dbReference>
<dbReference type="PROSITE" id="PS50110">
    <property type="entry name" value="RESPONSE_REGULATORY"/>
    <property type="match status" value="1"/>
</dbReference>
<dbReference type="SUPFAM" id="SSF46894">
    <property type="entry name" value="C-terminal effector domain of the bipartite response regulators"/>
    <property type="match status" value="1"/>
</dbReference>
<dbReference type="InterPro" id="IPR016032">
    <property type="entry name" value="Sig_transdc_resp-reg_C-effctor"/>
</dbReference>
<dbReference type="PANTHER" id="PTHR44688">
    <property type="entry name" value="DNA-BINDING TRANSCRIPTIONAL ACTIVATOR DEVR_DOSR"/>
    <property type="match status" value="1"/>
</dbReference>
<dbReference type="Proteomes" id="UP001320876">
    <property type="component" value="Unassembled WGS sequence"/>
</dbReference>
<dbReference type="InterPro" id="IPR001789">
    <property type="entry name" value="Sig_transdc_resp-reg_receiver"/>
</dbReference>
<feature type="modified residue" description="4-aspartylphosphate" evidence="4">
    <location>
        <position position="54"/>
    </location>
</feature>
<feature type="domain" description="Response regulatory" evidence="6">
    <location>
        <begin position="5"/>
        <end position="119"/>
    </location>
</feature>
<evidence type="ECO:0000256" key="4">
    <source>
        <dbReference type="PROSITE-ProRule" id="PRU00169"/>
    </source>
</evidence>
<evidence type="ECO:0000313" key="8">
    <source>
        <dbReference type="Proteomes" id="UP001320876"/>
    </source>
</evidence>
<evidence type="ECO:0000256" key="2">
    <source>
        <dbReference type="ARBA" id="ARBA00023125"/>
    </source>
</evidence>
<reference evidence="7 8" key="1">
    <citation type="submission" date="2022-10" db="EMBL/GenBank/DDBJ databases">
        <title>Luteolibacter arcticus strain CCTCC AB 2014275, whole genome shotgun sequencing project.</title>
        <authorList>
            <person name="Zhao G."/>
            <person name="Shen L."/>
        </authorList>
    </citation>
    <scope>NUCLEOTIDE SEQUENCE [LARGE SCALE GENOMIC DNA]</scope>
    <source>
        <strain evidence="7 8">CCTCC AB 2014275</strain>
    </source>
</reference>
<dbReference type="SMART" id="SM00421">
    <property type="entry name" value="HTH_LUXR"/>
    <property type="match status" value="1"/>
</dbReference>
<keyword evidence="4" id="KW-0597">Phosphoprotein</keyword>
<dbReference type="RefSeq" id="WP_264488838.1">
    <property type="nucleotide sequence ID" value="NZ_JAPDDT010000009.1"/>
</dbReference>
<gene>
    <name evidence="7" type="ORF">OKA05_19345</name>
</gene>
<evidence type="ECO:0000313" key="7">
    <source>
        <dbReference type="EMBL" id="MCW1924729.1"/>
    </source>
</evidence>
<dbReference type="Pfam" id="PF00196">
    <property type="entry name" value="GerE"/>
    <property type="match status" value="1"/>
</dbReference>
<accession>A0ABT3GMJ5</accession>
<dbReference type="Pfam" id="PF00072">
    <property type="entry name" value="Response_reg"/>
    <property type="match status" value="1"/>
</dbReference>
<keyword evidence="2" id="KW-0238">DNA-binding</keyword>
<protein>
    <submittedName>
        <fullName evidence="7">Response regulator</fullName>
    </submittedName>
</protein>
<proteinExistence type="predicted"/>
<name>A0ABT3GMJ5_9BACT</name>
<dbReference type="PANTHER" id="PTHR44688:SF16">
    <property type="entry name" value="DNA-BINDING TRANSCRIPTIONAL ACTIVATOR DEVR_DOSR"/>
    <property type="match status" value="1"/>
</dbReference>
<organism evidence="7 8">
    <name type="scientific">Luteolibacter arcticus</name>
    <dbReference type="NCBI Taxonomy" id="1581411"/>
    <lineage>
        <taxon>Bacteria</taxon>
        <taxon>Pseudomonadati</taxon>
        <taxon>Verrucomicrobiota</taxon>
        <taxon>Verrucomicrobiia</taxon>
        <taxon>Verrucomicrobiales</taxon>
        <taxon>Verrucomicrobiaceae</taxon>
        <taxon>Luteolibacter</taxon>
    </lineage>
</organism>
<dbReference type="PROSITE" id="PS50043">
    <property type="entry name" value="HTH_LUXR_2"/>
    <property type="match status" value="1"/>
</dbReference>
<keyword evidence="3" id="KW-0804">Transcription</keyword>
<dbReference type="Gene3D" id="1.10.10.10">
    <property type="entry name" value="Winged helix-like DNA-binding domain superfamily/Winged helix DNA-binding domain"/>
    <property type="match status" value="1"/>
</dbReference>
<evidence type="ECO:0000256" key="3">
    <source>
        <dbReference type="ARBA" id="ARBA00023163"/>
    </source>
</evidence>
<evidence type="ECO:0000259" key="5">
    <source>
        <dbReference type="PROSITE" id="PS50043"/>
    </source>
</evidence>
<dbReference type="EMBL" id="JAPDDT010000009">
    <property type="protein sequence ID" value="MCW1924729.1"/>
    <property type="molecule type" value="Genomic_DNA"/>
</dbReference>
<dbReference type="InterPro" id="IPR011006">
    <property type="entry name" value="CheY-like_superfamily"/>
</dbReference>
<sequence length="211" mass="22775">MNGTTIHLVDDDAGLRKALSRLLRAEGYEVRAFASAAEFLGACHAQEIECLLLDVSMPDLDGLELQRRLVRSGATVPIVFLTGHGDIPMSVRAVKAGAVDFLTKPVDESELMRAIGAALRESAADRDERDETARAAARFSRLTPREREVLEGVVAGKPNKIIASELGTCEQTVKVHRGRVMEKMSAESLADLVRAADRIGAVKKLAVCKAV</sequence>
<dbReference type="Gene3D" id="3.40.50.2300">
    <property type="match status" value="1"/>
</dbReference>
<keyword evidence="1" id="KW-0805">Transcription regulation</keyword>
<dbReference type="CDD" id="cd17537">
    <property type="entry name" value="REC_FixJ"/>
    <property type="match status" value="1"/>
</dbReference>
<evidence type="ECO:0000256" key="1">
    <source>
        <dbReference type="ARBA" id="ARBA00023015"/>
    </source>
</evidence>